<organism evidence="1 2">
    <name type="scientific">Christiangramia flava JLT2011</name>
    <dbReference type="NCBI Taxonomy" id="1229726"/>
    <lineage>
        <taxon>Bacteria</taxon>
        <taxon>Pseudomonadati</taxon>
        <taxon>Bacteroidota</taxon>
        <taxon>Flavobacteriia</taxon>
        <taxon>Flavobacteriales</taxon>
        <taxon>Flavobacteriaceae</taxon>
        <taxon>Christiangramia</taxon>
    </lineage>
</organism>
<sequence length="217" mass="24863">MCKLQSNSKARQLTLVIPSKLLTEQSLSNNDKLVLGVDLALKDKLGYNSYKNDYLSKLFSLHVNSISKSRRALVQQEFLKKTGREYQLTEKSVKLLECSNQSVHLPYEVYNLKIIKSGEKLLWGLYNSVSRGFKDYFAKRETTARQLAISVETVTKYTKSLNHAGLLKLYKHNFGYCSSQTVIVTCDIINGEFITELNRAKDHQGNWERSVDFPILK</sequence>
<proteinExistence type="predicted"/>
<accession>A0A1L7I2C6</accession>
<evidence type="ECO:0000313" key="1">
    <source>
        <dbReference type="EMBL" id="APU67750.1"/>
    </source>
</evidence>
<dbReference type="EMBL" id="CP016359">
    <property type="protein sequence ID" value="APU67750.1"/>
    <property type="molecule type" value="Genomic_DNA"/>
</dbReference>
<reference evidence="1 2" key="1">
    <citation type="submission" date="2016-07" db="EMBL/GenBank/DDBJ databases">
        <title>Multi-omics approach to identify versatile polysaccharide utilization systems of a marine flavobacterium Gramella flava.</title>
        <authorList>
            <person name="Tang K."/>
        </authorList>
    </citation>
    <scope>NUCLEOTIDE SEQUENCE [LARGE SCALE GENOMIC DNA]</scope>
    <source>
        <strain evidence="1 2">JLT2011</strain>
    </source>
</reference>
<protein>
    <submittedName>
        <fullName evidence="1">Uncharacterized protein</fullName>
    </submittedName>
</protein>
<dbReference type="OrthoDB" id="1263495at2"/>
<gene>
    <name evidence="1" type="ORF">GRFL_1026</name>
</gene>
<keyword evidence="2" id="KW-1185">Reference proteome</keyword>
<name>A0A1L7I2C6_9FLAO</name>
<dbReference type="Proteomes" id="UP000186230">
    <property type="component" value="Chromosome"/>
</dbReference>
<dbReference type="RefSeq" id="WP_083643595.1">
    <property type="nucleotide sequence ID" value="NZ_AMRU01000002.1"/>
</dbReference>
<dbReference type="AlphaFoldDB" id="A0A1L7I2C6"/>
<evidence type="ECO:0000313" key="2">
    <source>
        <dbReference type="Proteomes" id="UP000186230"/>
    </source>
</evidence>
<dbReference type="KEGG" id="gfl:GRFL_1026"/>